<keyword evidence="1" id="KW-1133">Transmembrane helix</keyword>
<dbReference type="AlphaFoldDB" id="A0A397S143"/>
<protein>
    <submittedName>
        <fullName evidence="2">Uncharacterized protein</fullName>
    </submittedName>
</protein>
<comment type="caution">
    <text evidence="2">The sequence shown here is derived from an EMBL/GenBank/DDBJ whole genome shotgun (WGS) entry which is preliminary data.</text>
</comment>
<evidence type="ECO:0000313" key="2">
    <source>
        <dbReference type="EMBL" id="RIA79658.1"/>
    </source>
</evidence>
<evidence type="ECO:0000313" key="3">
    <source>
        <dbReference type="Proteomes" id="UP000265703"/>
    </source>
</evidence>
<proteinExistence type="predicted"/>
<sequence length="63" mass="7488">MAKNRFRLFSAEFASNKQILWLNSALVSLKFNIILLIAMKKSMMVPIFYILLFTKYWPFLVVK</sequence>
<name>A0A397S143_9GLOM</name>
<dbReference type="EMBL" id="QKYT01001197">
    <property type="protein sequence ID" value="RIA79658.1"/>
    <property type="molecule type" value="Genomic_DNA"/>
</dbReference>
<dbReference type="Proteomes" id="UP000265703">
    <property type="component" value="Unassembled WGS sequence"/>
</dbReference>
<keyword evidence="1" id="KW-0812">Transmembrane</keyword>
<gene>
    <name evidence="2" type="ORF">C1645_50215</name>
</gene>
<keyword evidence="1" id="KW-0472">Membrane</keyword>
<feature type="transmembrane region" description="Helical" evidence="1">
    <location>
        <begin position="20"/>
        <end position="38"/>
    </location>
</feature>
<reference evidence="2 3" key="1">
    <citation type="submission" date="2018-06" db="EMBL/GenBank/DDBJ databases">
        <title>Comparative genomics reveals the genomic features of Rhizophagus irregularis, R. cerebriforme, R. diaphanum and Gigaspora rosea, and their symbiotic lifestyle signature.</title>
        <authorList>
            <person name="Morin E."/>
            <person name="San Clemente H."/>
            <person name="Chen E.C.H."/>
            <person name="De La Providencia I."/>
            <person name="Hainaut M."/>
            <person name="Kuo A."/>
            <person name="Kohler A."/>
            <person name="Murat C."/>
            <person name="Tang N."/>
            <person name="Roy S."/>
            <person name="Loubradou J."/>
            <person name="Henrissat B."/>
            <person name="Grigoriev I.V."/>
            <person name="Corradi N."/>
            <person name="Roux C."/>
            <person name="Martin F.M."/>
        </authorList>
    </citation>
    <scope>NUCLEOTIDE SEQUENCE [LARGE SCALE GENOMIC DNA]</scope>
    <source>
        <strain evidence="2 3">DAOM 227022</strain>
    </source>
</reference>
<feature type="transmembrane region" description="Helical" evidence="1">
    <location>
        <begin position="44"/>
        <end position="62"/>
    </location>
</feature>
<evidence type="ECO:0000256" key="1">
    <source>
        <dbReference type="SAM" id="Phobius"/>
    </source>
</evidence>
<organism evidence="2 3">
    <name type="scientific">Glomus cerebriforme</name>
    <dbReference type="NCBI Taxonomy" id="658196"/>
    <lineage>
        <taxon>Eukaryota</taxon>
        <taxon>Fungi</taxon>
        <taxon>Fungi incertae sedis</taxon>
        <taxon>Mucoromycota</taxon>
        <taxon>Glomeromycotina</taxon>
        <taxon>Glomeromycetes</taxon>
        <taxon>Glomerales</taxon>
        <taxon>Glomeraceae</taxon>
        <taxon>Glomus</taxon>
    </lineage>
</organism>
<keyword evidence="3" id="KW-1185">Reference proteome</keyword>
<accession>A0A397S143</accession>